<proteinExistence type="predicted"/>
<evidence type="ECO:0000313" key="1">
    <source>
        <dbReference type="EMBL" id="MBC8560506.1"/>
    </source>
</evidence>
<sequence>MNACCRSCCRKLTLDEIAVYKRMVNRGATDFLCITCFAKAYHVSEELIREKIDHFRAMGCTLFSA</sequence>
<name>A0A926I815_9FIRM</name>
<gene>
    <name evidence="1" type="ORF">H8710_10570</name>
</gene>
<dbReference type="Proteomes" id="UP000610760">
    <property type="component" value="Unassembled WGS sequence"/>
</dbReference>
<reference evidence="1" key="1">
    <citation type="submission" date="2020-08" db="EMBL/GenBank/DDBJ databases">
        <title>Genome public.</title>
        <authorList>
            <person name="Liu C."/>
            <person name="Sun Q."/>
        </authorList>
    </citation>
    <scope>NUCLEOTIDE SEQUENCE</scope>
    <source>
        <strain evidence="1">NSJ-33</strain>
    </source>
</reference>
<comment type="caution">
    <text evidence="1">The sequence shown here is derived from an EMBL/GenBank/DDBJ whole genome shotgun (WGS) entry which is preliminary data.</text>
</comment>
<dbReference type="RefSeq" id="WP_249295493.1">
    <property type="nucleotide sequence ID" value="NZ_JACRSV010000003.1"/>
</dbReference>
<accession>A0A926I815</accession>
<dbReference type="AlphaFoldDB" id="A0A926I815"/>
<keyword evidence="2" id="KW-1185">Reference proteome</keyword>
<organism evidence="1 2">
    <name type="scientific">Fumia xinanensis</name>
    <dbReference type="NCBI Taxonomy" id="2763659"/>
    <lineage>
        <taxon>Bacteria</taxon>
        <taxon>Bacillati</taxon>
        <taxon>Bacillota</taxon>
        <taxon>Clostridia</taxon>
        <taxon>Eubacteriales</taxon>
        <taxon>Oscillospiraceae</taxon>
        <taxon>Fumia</taxon>
    </lineage>
</organism>
<protein>
    <submittedName>
        <fullName evidence="1">Uncharacterized protein</fullName>
    </submittedName>
</protein>
<evidence type="ECO:0000313" key="2">
    <source>
        <dbReference type="Proteomes" id="UP000610760"/>
    </source>
</evidence>
<dbReference type="EMBL" id="JACRSV010000003">
    <property type="protein sequence ID" value="MBC8560506.1"/>
    <property type="molecule type" value="Genomic_DNA"/>
</dbReference>